<dbReference type="Proteomes" id="UP000279029">
    <property type="component" value="Chromosome"/>
</dbReference>
<dbReference type="PROSITE" id="PS51257">
    <property type="entry name" value="PROKAR_LIPOPROTEIN"/>
    <property type="match status" value="1"/>
</dbReference>
<gene>
    <name evidence="6" type="ORF">PATL70BA_2303</name>
    <name evidence="7" type="ORF">PATL70BA_2960</name>
</gene>
<evidence type="ECO:0000313" key="7">
    <source>
        <dbReference type="EMBL" id="VDN48870.1"/>
    </source>
</evidence>
<evidence type="ECO:0000256" key="3">
    <source>
        <dbReference type="ARBA" id="ARBA00022729"/>
    </source>
</evidence>
<comment type="similarity">
    <text evidence="1">Belongs to the bacterial solute-binding protein 1 family.</text>
</comment>
<keyword evidence="8" id="KW-1185">Reference proteome</keyword>
<feature type="compositionally biased region" description="Acidic residues" evidence="4">
    <location>
        <begin position="31"/>
        <end position="43"/>
    </location>
</feature>
<proteinExistence type="inferred from homology"/>
<dbReference type="KEGG" id="cbar:PATL70BA_2303"/>
<organism evidence="6 8">
    <name type="scientific">Petrocella atlantisensis</name>
    <dbReference type="NCBI Taxonomy" id="2173034"/>
    <lineage>
        <taxon>Bacteria</taxon>
        <taxon>Bacillati</taxon>
        <taxon>Bacillota</taxon>
        <taxon>Clostridia</taxon>
        <taxon>Lachnospirales</taxon>
        <taxon>Vallitaleaceae</taxon>
        <taxon>Petrocella</taxon>
    </lineage>
</organism>
<keyword evidence="3 5" id="KW-0732">Signal</keyword>
<dbReference type="GO" id="GO:0042956">
    <property type="term" value="P:maltodextrin transmembrane transport"/>
    <property type="evidence" value="ECO:0007669"/>
    <property type="project" value="TreeGrafter"/>
</dbReference>
<dbReference type="PANTHER" id="PTHR30061:SF50">
    <property type="entry name" value="MALTOSE_MALTODEXTRIN-BINDING PERIPLASMIC PROTEIN"/>
    <property type="match status" value="1"/>
</dbReference>
<dbReference type="GO" id="GO:1901982">
    <property type="term" value="F:maltose binding"/>
    <property type="evidence" value="ECO:0007669"/>
    <property type="project" value="TreeGrafter"/>
</dbReference>
<dbReference type="GO" id="GO:0015768">
    <property type="term" value="P:maltose transport"/>
    <property type="evidence" value="ECO:0007669"/>
    <property type="project" value="TreeGrafter"/>
</dbReference>
<keyword evidence="2" id="KW-0813">Transport</keyword>
<evidence type="ECO:0000256" key="5">
    <source>
        <dbReference type="SAM" id="SignalP"/>
    </source>
</evidence>
<feature type="region of interest" description="Disordered" evidence="4">
    <location>
        <begin position="23"/>
        <end position="50"/>
    </location>
</feature>
<dbReference type="EMBL" id="LR130778">
    <property type="protein sequence ID" value="VDN48195.1"/>
    <property type="molecule type" value="Genomic_DNA"/>
</dbReference>
<dbReference type="EMBL" id="LR130778">
    <property type="protein sequence ID" value="VDN48870.1"/>
    <property type="molecule type" value="Genomic_DNA"/>
</dbReference>
<evidence type="ECO:0000313" key="6">
    <source>
        <dbReference type="EMBL" id="VDN48195.1"/>
    </source>
</evidence>
<dbReference type="InterPro" id="IPR006059">
    <property type="entry name" value="SBP"/>
</dbReference>
<evidence type="ECO:0000256" key="2">
    <source>
        <dbReference type="ARBA" id="ARBA00022448"/>
    </source>
</evidence>
<evidence type="ECO:0000256" key="4">
    <source>
        <dbReference type="SAM" id="MobiDB-lite"/>
    </source>
</evidence>
<dbReference type="Gene3D" id="3.40.190.10">
    <property type="entry name" value="Periplasmic binding protein-like II"/>
    <property type="match status" value="2"/>
</dbReference>
<dbReference type="AlphaFoldDB" id="A0A3P7NYZ5"/>
<dbReference type="GO" id="GO:0055052">
    <property type="term" value="C:ATP-binding cassette (ABC) transporter complex, substrate-binding subunit-containing"/>
    <property type="evidence" value="ECO:0007669"/>
    <property type="project" value="TreeGrafter"/>
</dbReference>
<dbReference type="Pfam" id="PF01547">
    <property type="entry name" value="SBP_bac_1"/>
    <property type="match status" value="1"/>
</dbReference>
<accession>A0A3P7NYZ5</accession>
<dbReference type="RefSeq" id="WP_125137369.1">
    <property type="nucleotide sequence ID" value="NZ_LR130778.1"/>
</dbReference>
<dbReference type="PANTHER" id="PTHR30061">
    <property type="entry name" value="MALTOSE-BINDING PERIPLASMIC PROTEIN"/>
    <property type="match status" value="1"/>
</dbReference>
<feature type="chain" id="PRO_5044081858" evidence="5">
    <location>
        <begin position="20"/>
        <end position="439"/>
    </location>
</feature>
<feature type="signal peptide" evidence="5">
    <location>
        <begin position="1"/>
        <end position="19"/>
    </location>
</feature>
<dbReference type="KEGG" id="cbar:PATL70BA_2960"/>
<name>A0A3P7NYZ5_9FIRM</name>
<dbReference type="OrthoDB" id="9763054at2"/>
<evidence type="ECO:0000256" key="1">
    <source>
        <dbReference type="ARBA" id="ARBA00008520"/>
    </source>
</evidence>
<reference evidence="6 8" key="1">
    <citation type="submission" date="2018-09" db="EMBL/GenBank/DDBJ databases">
        <authorList>
            <person name="Postec A."/>
        </authorList>
    </citation>
    <scope>NUCLEOTIDE SEQUENCE [LARGE SCALE GENOMIC DNA]</scope>
    <source>
        <strain evidence="6">70B-A</strain>
    </source>
</reference>
<protein>
    <submittedName>
        <fullName evidence="6">ABC transporter substrate-binding protein (Modular protein)</fullName>
    </submittedName>
</protein>
<sequence length="439" mass="48190">MKRLLTIIMVLAMVTALFAGCGKTETPETGEMTETETGTETETETPASTEGQSVVIYQNKVEIGEQLMAFAALYEEETGVEVTVKTSGGDTPYAENLKAEFQSDRQPDIYVIEGMGGYNTWKTKLTPFENEEWMDLTTLEFAVDGQVYGFPVAVEAWGMAYNKDILDQAGVDPATLTSQEAYKEAFEKIDGMKDELGLKSVVAMAAGPDMRWVTGLHNFNGYLSAGLEYGDTTVLDKLNSGEADLERLTQYADWVELLFAYSDNAVLLTGNYDAQVGQFATGQAAFVHQGNWIDPWLTDNGVDFPMGFAPHASVYGEHNAIFIGAPSYYVLNSDSPNQEAAKAFLNYMATTEAGHNYMVNEAKMVPAFTNVTLVPDTPLSANVTEWLKKENGAYTWLQNDMPDGFGMGTIAPLYESYAKGDLDKEAFIAQLVAKIEENK</sequence>
<dbReference type="SUPFAM" id="SSF53850">
    <property type="entry name" value="Periplasmic binding protein-like II"/>
    <property type="match status" value="1"/>
</dbReference>
<evidence type="ECO:0000313" key="8">
    <source>
        <dbReference type="Proteomes" id="UP000279029"/>
    </source>
</evidence>